<evidence type="ECO:0000313" key="2">
    <source>
        <dbReference type="EMBL" id="KOF63972.1"/>
    </source>
</evidence>
<dbReference type="AlphaFoldDB" id="A0A0L8FJ67"/>
<feature type="compositionally biased region" description="Polar residues" evidence="1">
    <location>
        <begin position="46"/>
        <end position="61"/>
    </location>
</feature>
<sequence length="349" mass="41088">MMVSNRPTIKKKWPFTAQIIIYLHQYYTNKLSNWKETDENVKESVTGVNARQQDAGQNTAKMNIDGTKRQQNASRKKSGLFVSGNKEEEDDDDDEEEEEEEEVEDEEEVEEQYGDQGTARVRRGQHVSWYMSKRDRKECVTKPHGWSVQRQQGLLWPSEKPYDVYDKKKRKKDVSENGNEQDVFRSSRQQRRAIKREQYSILGGGKQQGDVRKKNQPNDKYPNIVWQHNNSDMDATDQIFNTFSFPSHDDTLPVDWGYSDDPDEEILFRKRDQLYNNVYSPNSFANKRISYGKERHNEKTFVRGGCNEVHKQNSEMSLRRHIKSRSTNDISKIYDGSNNCKCILYHYLL</sequence>
<protein>
    <submittedName>
        <fullName evidence="2">Uncharacterized protein</fullName>
    </submittedName>
</protein>
<gene>
    <name evidence="2" type="ORF">OCBIM_22018118mg</name>
</gene>
<feature type="region of interest" description="Disordered" evidence="1">
    <location>
        <begin position="169"/>
        <end position="190"/>
    </location>
</feature>
<dbReference type="EMBL" id="KQ430572">
    <property type="protein sequence ID" value="KOF63972.1"/>
    <property type="molecule type" value="Genomic_DNA"/>
</dbReference>
<accession>A0A0L8FJ67</accession>
<evidence type="ECO:0000256" key="1">
    <source>
        <dbReference type="SAM" id="MobiDB-lite"/>
    </source>
</evidence>
<feature type="region of interest" description="Disordered" evidence="1">
    <location>
        <begin position="42"/>
        <end position="121"/>
    </location>
</feature>
<dbReference type="OrthoDB" id="10305766at2759"/>
<feature type="compositionally biased region" description="Polar residues" evidence="1">
    <location>
        <begin position="176"/>
        <end position="187"/>
    </location>
</feature>
<proteinExistence type="predicted"/>
<reference evidence="2" key="1">
    <citation type="submission" date="2015-07" db="EMBL/GenBank/DDBJ databases">
        <title>MeaNS - Measles Nucleotide Surveillance Program.</title>
        <authorList>
            <person name="Tran T."/>
            <person name="Druce J."/>
        </authorList>
    </citation>
    <scope>NUCLEOTIDE SEQUENCE</scope>
    <source>
        <strain evidence="2">UCB-OBI-ISO-001</strain>
        <tissue evidence="2">Gonad</tissue>
    </source>
</reference>
<feature type="compositionally biased region" description="Acidic residues" evidence="1">
    <location>
        <begin position="87"/>
        <end position="113"/>
    </location>
</feature>
<feature type="region of interest" description="Disordered" evidence="1">
    <location>
        <begin position="202"/>
        <end position="222"/>
    </location>
</feature>
<name>A0A0L8FJ67_OCTBM</name>
<organism evidence="2">
    <name type="scientific">Octopus bimaculoides</name>
    <name type="common">California two-spotted octopus</name>
    <dbReference type="NCBI Taxonomy" id="37653"/>
    <lineage>
        <taxon>Eukaryota</taxon>
        <taxon>Metazoa</taxon>
        <taxon>Spiralia</taxon>
        <taxon>Lophotrochozoa</taxon>
        <taxon>Mollusca</taxon>
        <taxon>Cephalopoda</taxon>
        <taxon>Coleoidea</taxon>
        <taxon>Octopodiformes</taxon>
        <taxon>Octopoda</taxon>
        <taxon>Incirrata</taxon>
        <taxon>Octopodidae</taxon>
        <taxon>Octopus</taxon>
    </lineage>
</organism>